<feature type="region of interest" description="Disordered" evidence="1">
    <location>
        <begin position="1"/>
        <end position="62"/>
    </location>
</feature>
<feature type="compositionally biased region" description="Basic residues" evidence="1">
    <location>
        <begin position="547"/>
        <end position="556"/>
    </location>
</feature>
<name>A0A8T2IRK1_9PIPI</name>
<comment type="caution">
    <text evidence="2">The sequence shown here is derived from an EMBL/GenBank/DDBJ whole genome shotgun (WGS) entry which is preliminary data.</text>
</comment>
<feature type="compositionally biased region" description="Basic and acidic residues" evidence="1">
    <location>
        <begin position="452"/>
        <end position="462"/>
    </location>
</feature>
<feature type="compositionally biased region" description="Basic and acidic residues" evidence="1">
    <location>
        <begin position="477"/>
        <end position="492"/>
    </location>
</feature>
<feature type="region of interest" description="Disordered" evidence="1">
    <location>
        <begin position="228"/>
        <end position="268"/>
    </location>
</feature>
<dbReference type="EMBL" id="JAACNH010000008">
    <property type="protein sequence ID" value="KAG8433664.1"/>
    <property type="molecule type" value="Genomic_DNA"/>
</dbReference>
<dbReference type="OrthoDB" id="10043502at2759"/>
<feature type="compositionally biased region" description="Polar residues" evidence="1">
    <location>
        <begin position="354"/>
        <end position="367"/>
    </location>
</feature>
<dbReference type="PANTHER" id="PTHR22045:SF6">
    <property type="entry name" value="PROLINE AND SERINE-RICH PROTEIN 3"/>
    <property type="match status" value="1"/>
</dbReference>
<gene>
    <name evidence="2" type="ORF">GDO86_012131</name>
</gene>
<feature type="region of interest" description="Disordered" evidence="1">
    <location>
        <begin position="75"/>
        <end position="125"/>
    </location>
</feature>
<feature type="compositionally biased region" description="Polar residues" evidence="1">
    <location>
        <begin position="463"/>
        <end position="476"/>
    </location>
</feature>
<proteinExistence type="predicted"/>
<feature type="region of interest" description="Disordered" evidence="1">
    <location>
        <begin position="543"/>
        <end position="572"/>
    </location>
</feature>
<feature type="region of interest" description="Disordered" evidence="1">
    <location>
        <begin position="143"/>
        <end position="206"/>
    </location>
</feature>
<dbReference type="InterPro" id="IPR037646">
    <property type="entry name" value="PROSER3"/>
</dbReference>
<feature type="compositionally biased region" description="Polar residues" evidence="1">
    <location>
        <begin position="89"/>
        <end position="98"/>
    </location>
</feature>
<organism evidence="2 3">
    <name type="scientific">Hymenochirus boettgeri</name>
    <name type="common">Congo dwarf clawed frog</name>
    <dbReference type="NCBI Taxonomy" id="247094"/>
    <lineage>
        <taxon>Eukaryota</taxon>
        <taxon>Metazoa</taxon>
        <taxon>Chordata</taxon>
        <taxon>Craniata</taxon>
        <taxon>Vertebrata</taxon>
        <taxon>Euteleostomi</taxon>
        <taxon>Amphibia</taxon>
        <taxon>Batrachia</taxon>
        <taxon>Anura</taxon>
        <taxon>Pipoidea</taxon>
        <taxon>Pipidae</taxon>
        <taxon>Pipinae</taxon>
        <taxon>Hymenochirus</taxon>
    </lineage>
</organism>
<accession>A0A8T2IRK1</accession>
<feature type="compositionally biased region" description="Polar residues" evidence="1">
    <location>
        <begin position="1"/>
        <end position="45"/>
    </location>
</feature>
<dbReference type="Proteomes" id="UP000812440">
    <property type="component" value="Chromosome 7"/>
</dbReference>
<protein>
    <recommendedName>
        <fullName evidence="4">Proline and serine-rich protein 3</fullName>
    </recommendedName>
</protein>
<sequence>MAASSSAAIFSNLGSPFSSPVKKQTHYRPSQTQALTEDQKQTGLSPTRLLQPHLSDTISPPDLSFLGGIQRLLSGAHESDSSGPFDESWPSTEGSSTKTPERAEKQSFPASSINRSKEVLHSTDASAQDSVIARYLERFRYGRPTSRGERSPPSTGTKDFWWLRSSPDSPDVVRNQSETGLPASSRFSMQNLEMSPPQKDVSPGDCKIYSDHVDILTLQEKARKLVLRSESSLSSEGPVSSDGVGSSTSSNVSNAESDQSKVTEPVYNSPAERTLSVLAPLSAGRIPLPGPTFTGRIPSPNPTYAGTLPTLAPEEDVLYQWRLRRKMEQAREGTLVPTSRTRTPSPPVRIPKQLASTVNSAPSNSCGETKAPSDPHVPGSAVQLAPYVTSFHGCVPIASPNLTTQPCAVSPHMHLLCDIMPCVRSHPLCPRIAHPQERDPVHPGPTKPQTPECRDPMIDHQKTSPAMETQKGNCTKSLERVTKLTAQHVDKRAKSRKEKQKRLECKVSQSEKPLPKRAEQVPPESPVHRALGEVISERLFSPFASPQHKHGPKKQKCAPPPSQPSNQPHPLEIATQLLEEAEDSDGSEFTDDPLLQVLRDQREALRLRLR</sequence>
<evidence type="ECO:0008006" key="4">
    <source>
        <dbReference type="Google" id="ProtNLM"/>
    </source>
</evidence>
<evidence type="ECO:0000313" key="2">
    <source>
        <dbReference type="EMBL" id="KAG8433664.1"/>
    </source>
</evidence>
<feature type="compositionally biased region" description="Low complexity" evidence="1">
    <location>
        <begin position="228"/>
        <end position="257"/>
    </location>
</feature>
<feature type="region of interest" description="Disordered" evidence="1">
    <location>
        <begin position="330"/>
        <end position="377"/>
    </location>
</feature>
<dbReference type="AlphaFoldDB" id="A0A8T2IRK1"/>
<feature type="region of interest" description="Disordered" evidence="1">
    <location>
        <begin position="435"/>
        <end position="526"/>
    </location>
</feature>
<evidence type="ECO:0000313" key="3">
    <source>
        <dbReference type="Proteomes" id="UP000812440"/>
    </source>
</evidence>
<dbReference type="PANTHER" id="PTHR22045">
    <property type="entry name" value="PROLINE AND SERINE-RICH PROTEIN 3"/>
    <property type="match status" value="1"/>
</dbReference>
<keyword evidence="3" id="KW-1185">Reference proteome</keyword>
<reference evidence="2" key="1">
    <citation type="thesis" date="2020" institute="ProQuest LLC" country="789 East Eisenhower Parkway, Ann Arbor, MI, USA">
        <title>Comparative Genomics and Chromosome Evolution.</title>
        <authorList>
            <person name="Mudd A.B."/>
        </authorList>
    </citation>
    <scope>NUCLEOTIDE SEQUENCE</scope>
    <source>
        <strain evidence="2">Female2</strain>
        <tissue evidence="2">Blood</tissue>
    </source>
</reference>
<evidence type="ECO:0000256" key="1">
    <source>
        <dbReference type="SAM" id="MobiDB-lite"/>
    </source>
</evidence>